<evidence type="ECO:0000313" key="3">
    <source>
        <dbReference type="Proteomes" id="UP000237000"/>
    </source>
</evidence>
<protein>
    <submittedName>
        <fullName evidence="2">Uncharacterized protein</fullName>
    </submittedName>
</protein>
<proteinExistence type="predicted"/>
<feature type="compositionally biased region" description="Basic and acidic residues" evidence="1">
    <location>
        <begin position="61"/>
        <end position="73"/>
    </location>
</feature>
<feature type="region of interest" description="Disordered" evidence="1">
    <location>
        <begin position="42"/>
        <end position="73"/>
    </location>
</feature>
<name>A0A2P5AVX2_TREOI</name>
<gene>
    <name evidence="2" type="ORF">TorRG33x02_339850</name>
</gene>
<feature type="compositionally biased region" description="Low complexity" evidence="1">
    <location>
        <begin position="42"/>
        <end position="51"/>
    </location>
</feature>
<evidence type="ECO:0000256" key="1">
    <source>
        <dbReference type="SAM" id="MobiDB-lite"/>
    </source>
</evidence>
<dbReference type="InParanoid" id="A0A2P5AVX2"/>
<keyword evidence="3" id="KW-1185">Reference proteome</keyword>
<dbReference type="AlphaFoldDB" id="A0A2P5AVX2"/>
<accession>A0A2P5AVX2</accession>
<reference evidence="3" key="1">
    <citation type="submission" date="2016-06" db="EMBL/GenBank/DDBJ databases">
        <title>Parallel loss of symbiosis genes in relatives of nitrogen-fixing non-legume Parasponia.</title>
        <authorList>
            <person name="Van Velzen R."/>
            <person name="Holmer R."/>
            <person name="Bu F."/>
            <person name="Rutten L."/>
            <person name="Van Zeijl A."/>
            <person name="Liu W."/>
            <person name="Santuari L."/>
            <person name="Cao Q."/>
            <person name="Sharma T."/>
            <person name="Shen D."/>
            <person name="Roswanjaya Y."/>
            <person name="Wardhani T."/>
            <person name="Kalhor M.S."/>
            <person name="Jansen J."/>
            <person name="Van den Hoogen J."/>
            <person name="Gungor B."/>
            <person name="Hartog M."/>
            <person name="Hontelez J."/>
            <person name="Verver J."/>
            <person name="Yang W.-C."/>
            <person name="Schijlen E."/>
            <person name="Repin R."/>
            <person name="Schilthuizen M."/>
            <person name="Schranz E."/>
            <person name="Heidstra R."/>
            <person name="Miyata K."/>
            <person name="Fedorova E."/>
            <person name="Kohlen W."/>
            <person name="Bisseling T."/>
            <person name="Smit S."/>
            <person name="Geurts R."/>
        </authorList>
    </citation>
    <scope>NUCLEOTIDE SEQUENCE [LARGE SCALE GENOMIC DNA]</scope>
    <source>
        <strain evidence="3">cv. RG33-2</strain>
    </source>
</reference>
<dbReference type="EMBL" id="JXTC01000681">
    <property type="protein sequence ID" value="PON40686.1"/>
    <property type="molecule type" value="Genomic_DNA"/>
</dbReference>
<comment type="caution">
    <text evidence="2">The sequence shown here is derived from an EMBL/GenBank/DDBJ whole genome shotgun (WGS) entry which is preliminary data.</text>
</comment>
<evidence type="ECO:0000313" key="2">
    <source>
        <dbReference type="EMBL" id="PON40686.1"/>
    </source>
</evidence>
<dbReference type="Proteomes" id="UP000237000">
    <property type="component" value="Unassembled WGS sequence"/>
</dbReference>
<organism evidence="2 3">
    <name type="scientific">Trema orientale</name>
    <name type="common">Charcoal tree</name>
    <name type="synonym">Celtis orientalis</name>
    <dbReference type="NCBI Taxonomy" id="63057"/>
    <lineage>
        <taxon>Eukaryota</taxon>
        <taxon>Viridiplantae</taxon>
        <taxon>Streptophyta</taxon>
        <taxon>Embryophyta</taxon>
        <taxon>Tracheophyta</taxon>
        <taxon>Spermatophyta</taxon>
        <taxon>Magnoliopsida</taxon>
        <taxon>eudicotyledons</taxon>
        <taxon>Gunneridae</taxon>
        <taxon>Pentapetalae</taxon>
        <taxon>rosids</taxon>
        <taxon>fabids</taxon>
        <taxon>Rosales</taxon>
        <taxon>Cannabaceae</taxon>
        <taxon>Trema</taxon>
    </lineage>
</organism>
<sequence>MDPIVAAPEDKGPNHLDLSQCFSSRVVSGTVPVLVVDLVSSKSGGDVVSGSERSANEAETEVGRGDPIDPIHI</sequence>